<evidence type="ECO:0000313" key="10">
    <source>
        <dbReference type="Proteomes" id="UP000066284"/>
    </source>
</evidence>
<feature type="transmembrane region" description="Helical" evidence="7">
    <location>
        <begin position="51"/>
        <end position="70"/>
    </location>
</feature>
<organism evidence="9 10">
    <name type="scientific">Candidatus Nitrospira inopinata</name>
    <dbReference type="NCBI Taxonomy" id="1715989"/>
    <lineage>
        <taxon>Bacteria</taxon>
        <taxon>Pseudomonadati</taxon>
        <taxon>Nitrospirota</taxon>
        <taxon>Nitrospiria</taxon>
        <taxon>Nitrospirales</taxon>
        <taxon>Nitrospiraceae</taxon>
        <taxon>Nitrospira</taxon>
    </lineage>
</organism>
<evidence type="ECO:0000313" key="9">
    <source>
        <dbReference type="EMBL" id="CUQ66094.1"/>
    </source>
</evidence>
<protein>
    <recommendedName>
        <fullName evidence="2">histidine kinase</fullName>
        <ecNumber evidence="2">2.7.13.3</ecNumber>
    </recommendedName>
</protein>
<dbReference type="PANTHER" id="PTHR42878:SF15">
    <property type="entry name" value="BACTERIOPHYTOCHROME"/>
    <property type="match status" value="1"/>
</dbReference>
<dbReference type="Gene3D" id="3.30.565.10">
    <property type="entry name" value="Histidine kinase-like ATPase, C-terminal domain"/>
    <property type="match status" value="1"/>
</dbReference>
<accession>A0A0S4KSG3</accession>
<dbReference type="InterPro" id="IPR004358">
    <property type="entry name" value="Sig_transdc_His_kin-like_C"/>
</dbReference>
<dbReference type="RefSeq" id="WP_062483897.1">
    <property type="nucleotide sequence ID" value="NZ_LN885086.1"/>
</dbReference>
<dbReference type="InterPro" id="IPR036097">
    <property type="entry name" value="HisK_dim/P_sf"/>
</dbReference>
<evidence type="ECO:0000256" key="1">
    <source>
        <dbReference type="ARBA" id="ARBA00000085"/>
    </source>
</evidence>
<dbReference type="InterPro" id="IPR007891">
    <property type="entry name" value="CHASE3"/>
</dbReference>
<sequence length="498" mass="55767">MESLKNEEPRVSHAETDGADPGVAEPEPDAPDSLRRTKISWFRWLTIERRILFGFSLVFIGILLICAISYRNTRVLLDNSGRDTRSYELIQVLRDVDVATDEAEKHLRRYLVTGEPIYLGNYREVVKQKTTLVTYLKDLVRGSVDQEERVERLNQVMERQFAAQAAAIAKLAEGGIKAVKKAALDGPAKQEIAEIHRIVAAMDQHEREALRLRVMQSAAETRKTIALLAAGALLQLVLLAAVYYLIRHDITERRRVAAELKRHSALLEAANKELESFSYSVSHDLRAPLRHIDGYAALLRKAMADSMSEKAARYLDTISASAKQMGQLIDDLLVFSRMGRQDMFRTTVDLARLVSTVRDDLRLDLHGRKISWTIGTLPSVPGDPAMLRQVFMNLIANAVKFTGTRPTAEIAIGVDRQTPTEVVIFVRDNGVGFDMRYASKLFGVFQRLHRADEFEGTGIGLANVRRIVHRHGGRAWAEGAPDQGATFYVALPTEGNAR</sequence>
<dbReference type="Pfam" id="PF05227">
    <property type="entry name" value="CHASE3"/>
    <property type="match status" value="1"/>
</dbReference>
<keyword evidence="10" id="KW-1185">Reference proteome</keyword>
<dbReference type="AlphaFoldDB" id="A0A0S4KSG3"/>
<dbReference type="GO" id="GO:0030295">
    <property type="term" value="F:protein kinase activator activity"/>
    <property type="evidence" value="ECO:0007669"/>
    <property type="project" value="TreeGrafter"/>
</dbReference>
<dbReference type="FunFam" id="1.10.287.130:FF:000101">
    <property type="entry name" value="Sensor histidine kinase"/>
    <property type="match status" value="1"/>
</dbReference>
<dbReference type="Pfam" id="PF02518">
    <property type="entry name" value="HATPase_c"/>
    <property type="match status" value="1"/>
</dbReference>
<evidence type="ECO:0000256" key="6">
    <source>
        <dbReference type="SAM" id="MobiDB-lite"/>
    </source>
</evidence>
<dbReference type="CDD" id="cd00082">
    <property type="entry name" value="HisKA"/>
    <property type="match status" value="1"/>
</dbReference>
<dbReference type="InterPro" id="IPR003661">
    <property type="entry name" value="HisK_dim/P_dom"/>
</dbReference>
<evidence type="ECO:0000256" key="7">
    <source>
        <dbReference type="SAM" id="Phobius"/>
    </source>
</evidence>
<keyword evidence="5 9" id="KW-0418">Kinase</keyword>
<dbReference type="SMART" id="SM00388">
    <property type="entry name" value="HisKA"/>
    <property type="match status" value="1"/>
</dbReference>
<keyword evidence="7" id="KW-1133">Transmembrane helix</keyword>
<feature type="compositionally biased region" description="Basic and acidic residues" evidence="6">
    <location>
        <begin position="1"/>
        <end position="16"/>
    </location>
</feature>
<name>A0A0S4KSG3_9BACT</name>
<dbReference type="GO" id="GO:0007234">
    <property type="term" value="P:osmosensory signaling via phosphorelay pathway"/>
    <property type="evidence" value="ECO:0007669"/>
    <property type="project" value="TreeGrafter"/>
</dbReference>
<dbReference type="EC" id="2.7.13.3" evidence="2"/>
<gene>
    <name evidence="9" type="ORF">NITINOP_1119</name>
</gene>
<dbReference type="InterPro" id="IPR036890">
    <property type="entry name" value="HATPase_C_sf"/>
</dbReference>
<dbReference type="Gene3D" id="1.10.287.130">
    <property type="match status" value="1"/>
</dbReference>
<dbReference type="InterPro" id="IPR050351">
    <property type="entry name" value="BphY/WalK/GraS-like"/>
</dbReference>
<dbReference type="FunFam" id="3.30.565.10:FF:000006">
    <property type="entry name" value="Sensor histidine kinase WalK"/>
    <property type="match status" value="1"/>
</dbReference>
<dbReference type="SUPFAM" id="SSF55874">
    <property type="entry name" value="ATPase domain of HSP90 chaperone/DNA topoisomerase II/histidine kinase"/>
    <property type="match status" value="1"/>
</dbReference>
<feature type="region of interest" description="Disordered" evidence="6">
    <location>
        <begin position="1"/>
        <end position="31"/>
    </location>
</feature>
<evidence type="ECO:0000256" key="3">
    <source>
        <dbReference type="ARBA" id="ARBA00022553"/>
    </source>
</evidence>
<keyword evidence="7" id="KW-0472">Membrane</keyword>
<dbReference type="STRING" id="1715989.NITINOP_1119"/>
<dbReference type="PRINTS" id="PR00344">
    <property type="entry name" value="BCTRLSENSOR"/>
</dbReference>
<evidence type="ECO:0000259" key="8">
    <source>
        <dbReference type="PROSITE" id="PS50109"/>
    </source>
</evidence>
<dbReference type="InterPro" id="IPR005467">
    <property type="entry name" value="His_kinase_dom"/>
</dbReference>
<dbReference type="SUPFAM" id="SSF47384">
    <property type="entry name" value="Homodimeric domain of signal transducing histidine kinase"/>
    <property type="match status" value="1"/>
</dbReference>
<comment type="catalytic activity">
    <reaction evidence="1">
        <text>ATP + protein L-histidine = ADP + protein N-phospho-L-histidine.</text>
        <dbReference type="EC" id="2.7.13.3"/>
    </reaction>
</comment>
<dbReference type="PANTHER" id="PTHR42878">
    <property type="entry name" value="TWO-COMPONENT HISTIDINE KINASE"/>
    <property type="match status" value="1"/>
</dbReference>
<evidence type="ECO:0000256" key="2">
    <source>
        <dbReference type="ARBA" id="ARBA00012438"/>
    </source>
</evidence>
<dbReference type="Proteomes" id="UP000066284">
    <property type="component" value="Chromosome 1"/>
</dbReference>
<reference evidence="10" key="1">
    <citation type="submission" date="2015-09" db="EMBL/GenBank/DDBJ databases">
        <authorList>
            <person name="Daims H."/>
        </authorList>
    </citation>
    <scope>NUCLEOTIDE SEQUENCE [LARGE SCALE GENOMIC DNA]</scope>
</reference>
<feature type="transmembrane region" description="Helical" evidence="7">
    <location>
        <begin position="225"/>
        <end position="246"/>
    </location>
</feature>
<dbReference type="SMART" id="SM00387">
    <property type="entry name" value="HATPase_c"/>
    <property type="match status" value="1"/>
</dbReference>
<keyword evidence="4 9" id="KW-0808">Transferase</keyword>
<proteinExistence type="predicted"/>
<keyword evidence="3" id="KW-0597">Phosphoprotein</keyword>
<keyword evidence="7" id="KW-0812">Transmembrane</keyword>
<dbReference type="InterPro" id="IPR003594">
    <property type="entry name" value="HATPase_dom"/>
</dbReference>
<evidence type="ECO:0000256" key="5">
    <source>
        <dbReference type="ARBA" id="ARBA00022777"/>
    </source>
</evidence>
<dbReference type="EMBL" id="LN885086">
    <property type="protein sequence ID" value="CUQ66094.1"/>
    <property type="molecule type" value="Genomic_DNA"/>
</dbReference>
<dbReference type="KEGG" id="nio:NITINOP_1119"/>
<dbReference type="GO" id="GO:0000156">
    <property type="term" value="F:phosphorelay response regulator activity"/>
    <property type="evidence" value="ECO:0007669"/>
    <property type="project" value="TreeGrafter"/>
</dbReference>
<dbReference type="PROSITE" id="PS50109">
    <property type="entry name" value="HIS_KIN"/>
    <property type="match status" value="1"/>
</dbReference>
<feature type="domain" description="Histidine kinase" evidence="8">
    <location>
        <begin position="280"/>
        <end position="495"/>
    </location>
</feature>
<dbReference type="GO" id="GO:0000155">
    <property type="term" value="F:phosphorelay sensor kinase activity"/>
    <property type="evidence" value="ECO:0007669"/>
    <property type="project" value="InterPro"/>
</dbReference>
<dbReference type="Pfam" id="PF00512">
    <property type="entry name" value="HisKA"/>
    <property type="match status" value="1"/>
</dbReference>
<evidence type="ECO:0000256" key="4">
    <source>
        <dbReference type="ARBA" id="ARBA00022679"/>
    </source>
</evidence>